<dbReference type="Gene3D" id="3.90.1150.10">
    <property type="entry name" value="Aspartate Aminotransferase, domain 1"/>
    <property type="match status" value="1"/>
</dbReference>
<comment type="caution">
    <text evidence="14">The sequence shown here is derived from an EMBL/GenBank/DDBJ whole genome shotgun (WGS) entry which is preliminary data.</text>
</comment>
<evidence type="ECO:0000256" key="2">
    <source>
        <dbReference type="ARBA" id="ARBA00003120"/>
    </source>
</evidence>
<dbReference type="RefSeq" id="WP_167673321.1">
    <property type="nucleotide sequence ID" value="NZ_JAATJS010000004.1"/>
</dbReference>
<dbReference type="Pfam" id="PF00266">
    <property type="entry name" value="Aminotran_5"/>
    <property type="match status" value="1"/>
</dbReference>
<reference evidence="14 15" key="1">
    <citation type="submission" date="2020-03" db="EMBL/GenBank/DDBJ databases">
        <title>The genome sequence of Microvirga sp. c23x22.</title>
        <authorList>
            <person name="Zhang X."/>
        </authorList>
    </citation>
    <scope>NUCLEOTIDE SEQUENCE [LARGE SCALE GENOMIC DNA]</scope>
    <source>
        <strain evidence="15">c23x22</strain>
    </source>
</reference>
<proteinExistence type="inferred from homology"/>
<dbReference type="PROSITE" id="PS00595">
    <property type="entry name" value="AA_TRANSFER_CLASS_5"/>
    <property type="match status" value="1"/>
</dbReference>
<dbReference type="EC" id="2.8.1.7" evidence="4"/>
<keyword evidence="8" id="KW-0663">Pyridoxal phosphate</keyword>
<dbReference type="InterPro" id="IPR015421">
    <property type="entry name" value="PyrdxlP-dep_Trfase_major"/>
</dbReference>
<evidence type="ECO:0000256" key="9">
    <source>
        <dbReference type="ARBA" id="ARBA00023004"/>
    </source>
</evidence>
<evidence type="ECO:0000256" key="3">
    <source>
        <dbReference type="ARBA" id="ARBA00006490"/>
    </source>
</evidence>
<evidence type="ECO:0000256" key="10">
    <source>
        <dbReference type="ARBA" id="ARBA00023014"/>
    </source>
</evidence>
<keyword evidence="15" id="KW-1185">Reference proteome</keyword>
<dbReference type="PANTHER" id="PTHR11601:SF34">
    <property type="entry name" value="CYSTEINE DESULFURASE"/>
    <property type="match status" value="1"/>
</dbReference>
<evidence type="ECO:0000256" key="7">
    <source>
        <dbReference type="ARBA" id="ARBA00022723"/>
    </source>
</evidence>
<keyword evidence="9" id="KW-0408">Iron</keyword>
<dbReference type="EMBL" id="JAATJS010000004">
    <property type="protein sequence ID" value="NIX77402.1"/>
    <property type="molecule type" value="Genomic_DNA"/>
</dbReference>
<evidence type="ECO:0000256" key="8">
    <source>
        <dbReference type="ARBA" id="ARBA00022898"/>
    </source>
</evidence>
<dbReference type="PIRSF" id="PIRSF005572">
    <property type="entry name" value="NifS"/>
    <property type="match status" value="1"/>
</dbReference>
<keyword evidence="6" id="KW-0808">Transferase</keyword>
<organism evidence="14 15">
    <name type="scientific">Microvirga terricola</name>
    <dbReference type="NCBI Taxonomy" id="2719797"/>
    <lineage>
        <taxon>Bacteria</taxon>
        <taxon>Pseudomonadati</taxon>
        <taxon>Pseudomonadota</taxon>
        <taxon>Alphaproteobacteria</taxon>
        <taxon>Hyphomicrobiales</taxon>
        <taxon>Methylobacteriaceae</taxon>
        <taxon>Microvirga</taxon>
    </lineage>
</organism>
<dbReference type="InterPro" id="IPR020578">
    <property type="entry name" value="Aminotrans_V_PyrdxlP_BS"/>
</dbReference>
<evidence type="ECO:0000313" key="15">
    <source>
        <dbReference type="Proteomes" id="UP000707352"/>
    </source>
</evidence>
<sequence>MARSRRTYLDHNATSPLRPEVAEVVARALQLLGNPSSVHAEGRAARSEIESAREKVARLVGARAKNVIFTSGGTEASNLALSPSFRRLGQQGAARLLMGATEHPCVLNGHRFPSEAAEAIPVDANGVIDLAWLKGRLEQMGEGRALVSVQLANNETGVLQPVGEAAALVHARGGLIHTDAVQAAGKVPVDITMLGVDALTLSAHKLGGPKGIGALVLASDQFEIADRLIRGGGQEKGNRAGTENVAAIAGFGAAAEIALATLSEEAARLRALRDEAEAQLRCIAPEAIVIAASAERLPNTFAFAIPALKAETALIAFDLEGIALSSGSACSSGKVKRSHVLDAMGIEPALAEGVLRVSLGWTTTKEDVVRFAEACEKVVSTLYKRKASAA</sequence>
<dbReference type="SUPFAM" id="SSF53383">
    <property type="entry name" value="PLP-dependent transferases"/>
    <property type="match status" value="1"/>
</dbReference>
<dbReference type="Gene3D" id="1.10.260.50">
    <property type="match status" value="1"/>
</dbReference>
<evidence type="ECO:0000256" key="11">
    <source>
        <dbReference type="ARBA" id="ARBA00050776"/>
    </source>
</evidence>
<evidence type="ECO:0000259" key="13">
    <source>
        <dbReference type="Pfam" id="PF00266"/>
    </source>
</evidence>
<accession>A0ABX0VC23</accession>
<dbReference type="InterPro" id="IPR015422">
    <property type="entry name" value="PyrdxlP-dep_Trfase_small"/>
</dbReference>
<dbReference type="InterPro" id="IPR016454">
    <property type="entry name" value="Cysteine_dSase"/>
</dbReference>
<protein>
    <recommendedName>
        <fullName evidence="5">Cysteine desulfurase</fullName>
        <ecNumber evidence="4">2.8.1.7</ecNumber>
    </recommendedName>
</protein>
<comment type="function">
    <text evidence="2">Catalyzes the removal of elemental sulfur atoms from cysteine to produce alanine. Seems to participate in the biosynthesis of the nitrogenase metalloclusters by providing the inorganic sulfur required for the Fe-S core formation.</text>
</comment>
<evidence type="ECO:0000313" key="14">
    <source>
        <dbReference type="EMBL" id="NIX77402.1"/>
    </source>
</evidence>
<keyword evidence="10" id="KW-0411">Iron-sulfur</keyword>
<dbReference type="PANTHER" id="PTHR11601">
    <property type="entry name" value="CYSTEINE DESULFURYLASE FAMILY MEMBER"/>
    <property type="match status" value="1"/>
</dbReference>
<comment type="similarity">
    <text evidence="3">Belongs to the class-V pyridoxal-phosphate-dependent aminotransferase family. NifS/IscS subfamily.</text>
</comment>
<dbReference type="InterPro" id="IPR015424">
    <property type="entry name" value="PyrdxlP-dep_Trfase"/>
</dbReference>
<dbReference type="Gene3D" id="3.40.640.10">
    <property type="entry name" value="Type I PLP-dependent aspartate aminotransferase-like (Major domain)"/>
    <property type="match status" value="1"/>
</dbReference>
<keyword evidence="7" id="KW-0479">Metal-binding</keyword>
<comment type="cofactor">
    <cofactor evidence="1 12">
        <name>pyridoxal 5'-phosphate</name>
        <dbReference type="ChEBI" id="CHEBI:597326"/>
    </cofactor>
</comment>
<dbReference type="InterPro" id="IPR000192">
    <property type="entry name" value="Aminotrans_V_dom"/>
</dbReference>
<evidence type="ECO:0000256" key="6">
    <source>
        <dbReference type="ARBA" id="ARBA00022679"/>
    </source>
</evidence>
<gene>
    <name evidence="14" type="ORF">HB375_12375</name>
</gene>
<name>A0ABX0VC23_9HYPH</name>
<evidence type="ECO:0000256" key="4">
    <source>
        <dbReference type="ARBA" id="ARBA00012239"/>
    </source>
</evidence>
<evidence type="ECO:0000256" key="5">
    <source>
        <dbReference type="ARBA" id="ARBA00013558"/>
    </source>
</evidence>
<comment type="catalytic activity">
    <reaction evidence="11">
        <text>(sulfur carrier)-H + L-cysteine = (sulfur carrier)-SH + L-alanine</text>
        <dbReference type="Rhea" id="RHEA:43892"/>
        <dbReference type="Rhea" id="RHEA-COMP:14737"/>
        <dbReference type="Rhea" id="RHEA-COMP:14739"/>
        <dbReference type="ChEBI" id="CHEBI:29917"/>
        <dbReference type="ChEBI" id="CHEBI:35235"/>
        <dbReference type="ChEBI" id="CHEBI:57972"/>
        <dbReference type="ChEBI" id="CHEBI:64428"/>
        <dbReference type="EC" id="2.8.1.7"/>
    </reaction>
</comment>
<dbReference type="Proteomes" id="UP000707352">
    <property type="component" value="Unassembled WGS sequence"/>
</dbReference>
<evidence type="ECO:0000256" key="12">
    <source>
        <dbReference type="RuleBase" id="RU004504"/>
    </source>
</evidence>
<evidence type="ECO:0000256" key="1">
    <source>
        <dbReference type="ARBA" id="ARBA00001933"/>
    </source>
</evidence>
<feature type="domain" description="Aminotransferase class V" evidence="13">
    <location>
        <begin position="7"/>
        <end position="371"/>
    </location>
</feature>